<reference evidence="2 3" key="1">
    <citation type="submission" date="2022-12" db="EMBL/GenBank/DDBJ databases">
        <title>Chromosome-scale assembly of the Ensete ventricosum genome.</title>
        <authorList>
            <person name="Dussert Y."/>
            <person name="Stocks J."/>
            <person name="Wendawek A."/>
            <person name="Woldeyes F."/>
            <person name="Nichols R.A."/>
            <person name="Borrell J.S."/>
        </authorList>
    </citation>
    <scope>NUCLEOTIDE SEQUENCE [LARGE SCALE GENOMIC DNA]</scope>
    <source>
        <strain evidence="3">cv. Maze</strain>
        <tissue evidence="2">Seeds</tissue>
    </source>
</reference>
<feature type="region of interest" description="Disordered" evidence="1">
    <location>
        <begin position="35"/>
        <end position="75"/>
    </location>
</feature>
<dbReference type="PROSITE" id="PS51257">
    <property type="entry name" value="PROKAR_LIPOPROTEIN"/>
    <property type="match status" value="1"/>
</dbReference>
<gene>
    <name evidence="2" type="ORF">OPV22_004047</name>
</gene>
<feature type="compositionally biased region" description="Basic and acidic residues" evidence="1">
    <location>
        <begin position="41"/>
        <end position="58"/>
    </location>
</feature>
<name>A0AAV8S2H3_ENSVE</name>
<evidence type="ECO:0000256" key="1">
    <source>
        <dbReference type="SAM" id="MobiDB-lite"/>
    </source>
</evidence>
<organism evidence="2 3">
    <name type="scientific">Ensete ventricosum</name>
    <name type="common">Abyssinian banana</name>
    <name type="synonym">Musa ensete</name>
    <dbReference type="NCBI Taxonomy" id="4639"/>
    <lineage>
        <taxon>Eukaryota</taxon>
        <taxon>Viridiplantae</taxon>
        <taxon>Streptophyta</taxon>
        <taxon>Embryophyta</taxon>
        <taxon>Tracheophyta</taxon>
        <taxon>Spermatophyta</taxon>
        <taxon>Magnoliopsida</taxon>
        <taxon>Liliopsida</taxon>
        <taxon>Zingiberales</taxon>
        <taxon>Musaceae</taxon>
        <taxon>Ensete</taxon>
    </lineage>
</organism>
<dbReference type="EMBL" id="JAQQAF010000001">
    <property type="protein sequence ID" value="KAJ8513613.1"/>
    <property type="molecule type" value="Genomic_DNA"/>
</dbReference>
<keyword evidence="3" id="KW-1185">Reference proteome</keyword>
<proteinExistence type="predicted"/>
<evidence type="ECO:0008006" key="4">
    <source>
        <dbReference type="Google" id="ProtNLM"/>
    </source>
</evidence>
<evidence type="ECO:0000313" key="2">
    <source>
        <dbReference type="EMBL" id="KAJ8513613.1"/>
    </source>
</evidence>
<dbReference type="Proteomes" id="UP001222027">
    <property type="component" value="Unassembled WGS sequence"/>
</dbReference>
<sequence>MARRLVLIFAAHQQLHSLAGCCHIKSKERRSNGVNKIRNLSFRDSKRDATPNERDDMRACGSPSLAPSTPPGSRL</sequence>
<evidence type="ECO:0000313" key="3">
    <source>
        <dbReference type="Proteomes" id="UP001222027"/>
    </source>
</evidence>
<protein>
    <recommendedName>
        <fullName evidence="4">Secreted protein</fullName>
    </recommendedName>
</protein>
<dbReference type="AlphaFoldDB" id="A0AAV8S2H3"/>
<comment type="caution">
    <text evidence="2">The sequence shown here is derived from an EMBL/GenBank/DDBJ whole genome shotgun (WGS) entry which is preliminary data.</text>
</comment>
<accession>A0AAV8S2H3</accession>